<dbReference type="KEGG" id="rpm:RSPPHO_00606"/>
<keyword evidence="5 7" id="KW-0472">Membrane</keyword>
<evidence type="ECO:0000256" key="6">
    <source>
        <dbReference type="SAM" id="Coils"/>
    </source>
</evidence>
<dbReference type="RefSeq" id="WP_014413872.1">
    <property type="nucleotide sequence ID" value="NC_017059.1"/>
</dbReference>
<dbReference type="Gene3D" id="6.10.250.2700">
    <property type="match status" value="2"/>
</dbReference>
<name>H6SPW2_PARPM</name>
<evidence type="ECO:0008006" key="10">
    <source>
        <dbReference type="Google" id="ProtNLM"/>
    </source>
</evidence>
<evidence type="ECO:0000256" key="5">
    <source>
        <dbReference type="ARBA" id="ARBA00023136"/>
    </source>
</evidence>
<dbReference type="OrthoDB" id="7991866at2"/>
<dbReference type="HOGENOM" id="CLU_1427001_0_0_5"/>
<dbReference type="SUPFAM" id="SSF47162">
    <property type="entry name" value="Apolipoprotein"/>
    <property type="match status" value="1"/>
</dbReference>
<dbReference type="Proteomes" id="UP000033220">
    <property type="component" value="Chromosome DSM 122"/>
</dbReference>
<organism evidence="8 9">
    <name type="scientific">Pararhodospirillum photometricum DSM 122</name>
    <dbReference type="NCBI Taxonomy" id="1150469"/>
    <lineage>
        <taxon>Bacteria</taxon>
        <taxon>Pseudomonadati</taxon>
        <taxon>Pseudomonadota</taxon>
        <taxon>Alphaproteobacteria</taxon>
        <taxon>Rhodospirillales</taxon>
        <taxon>Rhodospirillaceae</taxon>
        <taxon>Pararhodospirillum</taxon>
    </lineage>
</organism>
<dbReference type="PANTHER" id="PTHR14360">
    <property type="entry name" value="PROTEIN FMP32, MITOCHONDRIAL"/>
    <property type="match status" value="1"/>
</dbReference>
<keyword evidence="9" id="KW-1185">Reference proteome</keyword>
<keyword evidence="3 7" id="KW-1133">Transmembrane helix</keyword>
<evidence type="ECO:0000313" key="9">
    <source>
        <dbReference type="Proteomes" id="UP000033220"/>
    </source>
</evidence>
<dbReference type="STRING" id="1150469.RSPPHO_00606"/>
<accession>H6SPW2</accession>
<keyword evidence="4 6" id="KW-0175">Coiled coil</keyword>
<evidence type="ECO:0000256" key="4">
    <source>
        <dbReference type="ARBA" id="ARBA00023054"/>
    </source>
</evidence>
<dbReference type="EMBL" id="HE663493">
    <property type="protein sequence ID" value="CCG07232.1"/>
    <property type="molecule type" value="Genomic_DNA"/>
</dbReference>
<dbReference type="AlphaFoldDB" id="H6SPW2"/>
<evidence type="ECO:0000256" key="1">
    <source>
        <dbReference type="ARBA" id="ARBA00004370"/>
    </source>
</evidence>
<evidence type="ECO:0000256" key="2">
    <source>
        <dbReference type="ARBA" id="ARBA00022692"/>
    </source>
</evidence>
<reference evidence="8 9" key="1">
    <citation type="submission" date="2012-02" db="EMBL/GenBank/DDBJ databases">
        <title>Shotgun genome sequence of Phaeospirillum photometricum DSM 122.</title>
        <authorList>
            <person name="Duquesne K."/>
            <person name="Sturgis J."/>
        </authorList>
    </citation>
    <scope>NUCLEOTIDE SEQUENCE [LARGE SCALE GENOMIC DNA]</scope>
    <source>
        <strain evidence="9">DSM122</strain>
    </source>
</reference>
<feature type="transmembrane region" description="Helical" evidence="7">
    <location>
        <begin position="142"/>
        <end position="166"/>
    </location>
</feature>
<feature type="coiled-coil region" evidence="6">
    <location>
        <begin position="63"/>
        <end position="138"/>
    </location>
</feature>
<keyword evidence="2 7" id="KW-0812">Transmembrane</keyword>
<protein>
    <recommendedName>
        <fullName evidence="10">DUF1640 domain-containing protein</fullName>
    </recommendedName>
</protein>
<evidence type="ECO:0000256" key="3">
    <source>
        <dbReference type="ARBA" id="ARBA00022989"/>
    </source>
</evidence>
<evidence type="ECO:0000256" key="7">
    <source>
        <dbReference type="SAM" id="Phobius"/>
    </source>
</evidence>
<gene>
    <name evidence="8" type="ORF">RSPPHO_00606</name>
</gene>
<dbReference type="Pfam" id="PF07798">
    <property type="entry name" value="CCDC90-like"/>
    <property type="match status" value="1"/>
</dbReference>
<dbReference type="GO" id="GO:0016020">
    <property type="term" value="C:membrane"/>
    <property type="evidence" value="ECO:0007669"/>
    <property type="project" value="UniProtKB-SubCell"/>
</dbReference>
<sequence length="171" mass="18576">MARYELTGFGTLKLARHLRERAGFTPESAEATAEAVAEAFVDALNGADLVSRAYLDARLSDLRAELKGDMAELRAEVKTEIAELRAEVKTEIAELRAEMKAEIAELRAEMKAEIAGLRTEMTAEIGALRTEVAETKAELLKWVVGLVLAAVLINAGVVVGTMLTLVRVLEH</sequence>
<dbReference type="PATRIC" id="fig|1150469.3.peg.708"/>
<dbReference type="eggNOG" id="ENOG5033D1Q">
    <property type="taxonomic scope" value="Bacteria"/>
</dbReference>
<dbReference type="InterPro" id="IPR024461">
    <property type="entry name" value="CCDC90-like"/>
</dbReference>
<comment type="subcellular location">
    <subcellularLocation>
        <location evidence="1">Membrane</location>
    </subcellularLocation>
</comment>
<evidence type="ECO:0000313" key="8">
    <source>
        <dbReference type="EMBL" id="CCG07232.1"/>
    </source>
</evidence>
<proteinExistence type="predicted"/>
<dbReference type="PANTHER" id="PTHR14360:SF12">
    <property type="entry name" value="MOZ PROTEIN REPRESENTS A CHROMATIN-ASSOCIATED ACETYLTRANSFERASE"/>
    <property type="match status" value="1"/>
</dbReference>